<dbReference type="Gene3D" id="3.30.460.10">
    <property type="entry name" value="Beta Polymerase, domain 2"/>
    <property type="match status" value="1"/>
</dbReference>
<dbReference type="InterPro" id="IPR041633">
    <property type="entry name" value="Polbeta"/>
</dbReference>
<dbReference type="AlphaFoldDB" id="A0A6C2UGK9"/>
<protein>
    <recommendedName>
        <fullName evidence="1">Polymerase beta nucleotidyltransferase domain-containing protein</fullName>
    </recommendedName>
</protein>
<sequence>MPYGLEEETIVEILGIIAKNPKIEEAVLYGSRAKGTYRNGSDIDLTLKGEGLTASDAWGMLSELDDTSLPYSFDVSVFGEISNPDLVTHINRVGVVFYKRMETGKQEK</sequence>
<dbReference type="SUPFAM" id="SSF81301">
    <property type="entry name" value="Nucleotidyltransferase"/>
    <property type="match status" value="1"/>
</dbReference>
<gene>
    <name evidence="2" type="ORF">SCARR_00557</name>
</gene>
<evidence type="ECO:0000259" key="1">
    <source>
        <dbReference type="Pfam" id="PF18765"/>
    </source>
</evidence>
<organism evidence="2 3">
    <name type="scientific">Pontiella sulfatireligans</name>
    <dbReference type="NCBI Taxonomy" id="2750658"/>
    <lineage>
        <taxon>Bacteria</taxon>
        <taxon>Pseudomonadati</taxon>
        <taxon>Kiritimatiellota</taxon>
        <taxon>Kiritimatiellia</taxon>
        <taxon>Kiritimatiellales</taxon>
        <taxon>Pontiellaceae</taxon>
        <taxon>Pontiella</taxon>
    </lineage>
</organism>
<feature type="domain" description="Polymerase beta nucleotidyltransferase" evidence="1">
    <location>
        <begin position="13"/>
        <end position="102"/>
    </location>
</feature>
<dbReference type="InterPro" id="IPR043519">
    <property type="entry name" value="NT_sf"/>
</dbReference>
<dbReference type="Proteomes" id="UP000346198">
    <property type="component" value="Unassembled WGS sequence"/>
</dbReference>
<evidence type="ECO:0000313" key="3">
    <source>
        <dbReference type="Proteomes" id="UP000346198"/>
    </source>
</evidence>
<evidence type="ECO:0000313" key="2">
    <source>
        <dbReference type="EMBL" id="VGO18504.1"/>
    </source>
</evidence>
<dbReference type="CDD" id="cd05403">
    <property type="entry name" value="NT_KNTase_like"/>
    <property type="match status" value="1"/>
</dbReference>
<accession>A0A6C2UGK9</accession>
<keyword evidence="3" id="KW-1185">Reference proteome</keyword>
<reference evidence="2 3" key="1">
    <citation type="submission" date="2019-04" db="EMBL/GenBank/DDBJ databases">
        <authorList>
            <person name="Van Vliet M D."/>
        </authorList>
    </citation>
    <scope>NUCLEOTIDE SEQUENCE [LARGE SCALE GENOMIC DNA]</scope>
    <source>
        <strain evidence="2 3">F21</strain>
    </source>
</reference>
<dbReference type="Pfam" id="PF18765">
    <property type="entry name" value="Polbeta"/>
    <property type="match status" value="1"/>
</dbReference>
<proteinExistence type="predicted"/>
<dbReference type="EMBL" id="CAAHFH010000001">
    <property type="protein sequence ID" value="VGO18504.1"/>
    <property type="molecule type" value="Genomic_DNA"/>
</dbReference>
<dbReference type="RefSeq" id="WP_136059979.1">
    <property type="nucleotide sequence ID" value="NZ_CAAHFH010000001.1"/>
</dbReference>
<name>A0A6C2UGK9_9BACT</name>